<evidence type="ECO:0000313" key="2">
    <source>
        <dbReference type="EMBL" id="KAA5477292.1"/>
    </source>
</evidence>
<dbReference type="Proteomes" id="UP000427825">
    <property type="component" value="Unassembled WGS sequence"/>
</dbReference>
<feature type="region of interest" description="Disordered" evidence="1">
    <location>
        <begin position="90"/>
        <end position="129"/>
    </location>
</feature>
<feature type="compositionally biased region" description="Polar residues" evidence="1">
    <location>
        <begin position="118"/>
        <end position="127"/>
    </location>
</feature>
<accession>A0A6H9QFV5</accession>
<name>A0A6H9QFV5_9BACE</name>
<protein>
    <submittedName>
        <fullName evidence="2">Uncharacterized protein</fullName>
    </submittedName>
</protein>
<sequence>MKHGILHLFIFICLSACFCSCRSHRSVTRETVTSSTGEKKQTTIDGVTGVTRTDSVDERHVLQIYREDSTYVRINYDSCGRIKEIGFSNRKTEKRAGEHQSQSYRDHKETTSRHETAVTRTSDFKQQSQEKEKTANGCSLWTFLKFMFFFLSFCLVHDNWASIKNFIRRLWNK</sequence>
<comment type="caution">
    <text evidence="2">The sequence shown here is derived from an EMBL/GenBank/DDBJ whole genome shotgun (WGS) entry which is preliminary data.</text>
</comment>
<evidence type="ECO:0000256" key="1">
    <source>
        <dbReference type="SAM" id="MobiDB-lite"/>
    </source>
</evidence>
<reference evidence="2 3" key="1">
    <citation type="journal article" date="2019" name="Nat. Med.">
        <title>A library of human gut bacterial isolates paired with longitudinal multiomics data enables mechanistic microbiome research.</title>
        <authorList>
            <person name="Poyet M."/>
            <person name="Groussin M."/>
            <person name="Gibbons S.M."/>
            <person name="Avila-Pacheco J."/>
            <person name="Jiang X."/>
            <person name="Kearney S.M."/>
            <person name="Perrotta A.R."/>
            <person name="Berdy B."/>
            <person name="Zhao S."/>
            <person name="Lieberman T.D."/>
            <person name="Swanson P.K."/>
            <person name="Smith M."/>
            <person name="Roesemann S."/>
            <person name="Alexander J.E."/>
            <person name="Rich S.A."/>
            <person name="Livny J."/>
            <person name="Vlamakis H."/>
            <person name="Clish C."/>
            <person name="Bullock K."/>
            <person name="Deik A."/>
            <person name="Scott J."/>
            <person name="Pierce K.A."/>
            <person name="Xavier R.J."/>
            <person name="Alm E.J."/>
        </authorList>
    </citation>
    <scope>NUCLEOTIDE SEQUENCE [LARGE SCALE GENOMIC DNA]</scope>
    <source>
        <strain evidence="2 3">BIOML-A25</strain>
    </source>
</reference>
<organism evidence="2 3">
    <name type="scientific">Bacteroides caccae</name>
    <dbReference type="NCBI Taxonomy" id="47678"/>
    <lineage>
        <taxon>Bacteria</taxon>
        <taxon>Pseudomonadati</taxon>
        <taxon>Bacteroidota</taxon>
        <taxon>Bacteroidia</taxon>
        <taxon>Bacteroidales</taxon>
        <taxon>Bacteroidaceae</taxon>
        <taxon>Bacteroides</taxon>
    </lineage>
</organism>
<gene>
    <name evidence="2" type="ORF">F2Y39_11060</name>
</gene>
<feature type="compositionally biased region" description="Basic and acidic residues" evidence="1">
    <location>
        <begin position="90"/>
        <end position="117"/>
    </location>
</feature>
<dbReference type="AlphaFoldDB" id="A0A6H9QFV5"/>
<proteinExistence type="predicted"/>
<evidence type="ECO:0000313" key="3">
    <source>
        <dbReference type="Proteomes" id="UP000427825"/>
    </source>
</evidence>
<dbReference type="EMBL" id="VVYJ01000005">
    <property type="protein sequence ID" value="KAA5477292.1"/>
    <property type="molecule type" value="Genomic_DNA"/>
</dbReference>